<evidence type="ECO:0000313" key="2">
    <source>
        <dbReference type="EMBL" id="KAK8864961.1"/>
    </source>
</evidence>
<dbReference type="PROSITE" id="PS50022">
    <property type="entry name" value="FA58C_3"/>
    <property type="match status" value="1"/>
</dbReference>
<name>A0ABR2IMP6_9EUKA</name>
<evidence type="ECO:0000259" key="1">
    <source>
        <dbReference type="PROSITE" id="PS50022"/>
    </source>
</evidence>
<comment type="caution">
    <text evidence="2">The sequence shown here is derived from an EMBL/GenBank/DDBJ whole genome shotgun (WGS) entry which is preliminary data.</text>
</comment>
<dbReference type="Pfam" id="PF00754">
    <property type="entry name" value="F5_F8_type_C"/>
    <property type="match status" value="1"/>
</dbReference>
<sequence length="483" mass="56065">MSFSFELSTKNFKEASKINGNDEFNFIIGEKRFSCHKFVAAFISPRVCKMLLSDPTIDELYISKDNAGKLHGERKIEYYIQSLIKGEQIYISPEDLKKMICEIDTSLKNDDESQLSKTTIYDLINLIEKLDNKELKQEFYTTLFDNIIKDDKSNNSGAQLESLESLFKLQKIINKIDKEKGEKEEEMCNFLSGKYNDIIDSISSRLYEFDIERIKKIDFHILKDLLLSEKLVAESEDSLLDVLLFHHSMRKNGHDNCFEYVRFEYLSTESIENFLNEIEYDEVTPSLFESISKRLILAVEPKTENNRQKTSSNIFKYDKQHEFNGIFKHLTDITNGNIHSNKTIEITCSRLCCGSFDALVDFNNSNGYAHLGSSPSPRWIQIDFKTRNIQLYSYLIKSNDSSGGCRALRSWKVEISEDGQKWQKIDEQNEVNELNGYNKTKLFEVKETAPFHFIRIISDKPNFYNNNGFAIGNIELYGKIFGQ</sequence>
<dbReference type="InterPro" id="IPR000421">
    <property type="entry name" value="FA58C"/>
</dbReference>
<feature type="domain" description="F5/8 type C" evidence="1">
    <location>
        <begin position="326"/>
        <end position="479"/>
    </location>
</feature>
<dbReference type="InterPro" id="IPR008979">
    <property type="entry name" value="Galactose-bd-like_sf"/>
</dbReference>
<proteinExistence type="predicted"/>
<dbReference type="Gene3D" id="2.60.120.260">
    <property type="entry name" value="Galactose-binding domain-like"/>
    <property type="match status" value="1"/>
</dbReference>
<organism evidence="2 3">
    <name type="scientific">Tritrichomonas musculus</name>
    <dbReference type="NCBI Taxonomy" id="1915356"/>
    <lineage>
        <taxon>Eukaryota</taxon>
        <taxon>Metamonada</taxon>
        <taxon>Parabasalia</taxon>
        <taxon>Tritrichomonadida</taxon>
        <taxon>Tritrichomonadidae</taxon>
        <taxon>Tritrichomonas</taxon>
    </lineage>
</organism>
<dbReference type="EMBL" id="JAPFFF010000016">
    <property type="protein sequence ID" value="KAK8864961.1"/>
    <property type="molecule type" value="Genomic_DNA"/>
</dbReference>
<evidence type="ECO:0000313" key="3">
    <source>
        <dbReference type="Proteomes" id="UP001470230"/>
    </source>
</evidence>
<reference evidence="2 3" key="1">
    <citation type="submission" date="2024-04" db="EMBL/GenBank/DDBJ databases">
        <title>Tritrichomonas musculus Genome.</title>
        <authorList>
            <person name="Alves-Ferreira E."/>
            <person name="Grigg M."/>
            <person name="Lorenzi H."/>
            <person name="Galac M."/>
        </authorList>
    </citation>
    <scope>NUCLEOTIDE SEQUENCE [LARGE SCALE GENOMIC DNA]</scope>
    <source>
        <strain evidence="2 3">EAF2021</strain>
    </source>
</reference>
<gene>
    <name evidence="2" type="ORF">M9Y10_010488</name>
</gene>
<protein>
    <recommendedName>
        <fullName evidence="1">F5/8 type C domain-containing protein</fullName>
    </recommendedName>
</protein>
<accession>A0ABR2IMP6</accession>
<keyword evidence="3" id="KW-1185">Reference proteome</keyword>
<dbReference type="SUPFAM" id="SSF49785">
    <property type="entry name" value="Galactose-binding domain-like"/>
    <property type="match status" value="1"/>
</dbReference>
<dbReference type="Proteomes" id="UP001470230">
    <property type="component" value="Unassembled WGS sequence"/>
</dbReference>